<dbReference type="GO" id="GO:0015035">
    <property type="term" value="F:protein-disulfide reductase activity"/>
    <property type="evidence" value="ECO:0007669"/>
    <property type="project" value="TreeGrafter"/>
</dbReference>
<sequence>MRLPFKVLAIIVMLTSTARAELPAATATAVNQALSSGKPTLIDFGLRTCPVCKKMAPYLESLSNEYQGRANILFIDVRADQTTAQKFRVQMLPTQIFINPQGKEIQRHTGFMDKENIVKGLKSAGLK</sequence>
<dbReference type="PANTHER" id="PTHR45663:SF11">
    <property type="entry name" value="GEO12009P1"/>
    <property type="match status" value="1"/>
</dbReference>
<evidence type="ECO:0000313" key="3">
    <source>
        <dbReference type="EMBL" id="MBT0663552.1"/>
    </source>
</evidence>
<feature type="domain" description="Thioredoxin" evidence="2">
    <location>
        <begin position="16"/>
        <end position="126"/>
    </location>
</feature>
<dbReference type="GO" id="GO:0045454">
    <property type="term" value="P:cell redox homeostasis"/>
    <property type="evidence" value="ECO:0007669"/>
    <property type="project" value="TreeGrafter"/>
</dbReference>
<feature type="signal peptide" evidence="1">
    <location>
        <begin position="1"/>
        <end position="20"/>
    </location>
</feature>
<evidence type="ECO:0000313" key="4">
    <source>
        <dbReference type="Proteomes" id="UP000811899"/>
    </source>
</evidence>
<accession>A0AAW4L1Z5</accession>
<dbReference type="Gene3D" id="3.40.30.10">
    <property type="entry name" value="Glutaredoxin"/>
    <property type="match status" value="1"/>
</dbReference>
<dbReference type="RefSeq" id="WP_214170282.1">
    <property type="nucleotide sequence ID" value="NZ_JAHCVJ010000001.1"/>
</dbReference>
<protein>
    <submittedName>
        <fullName evidence="3">Thioredoxin family protein</fullName>
    </submittedName>
</protein>
<dbReference type="SUPFAM" id="SSF52833">
    <property type="entry name" value="Thioredoxin-like"/>
    <property type="match status" value="1"/>
</dbReference>
<organism evidence="3 4">
    <name type="scientific">Geoanaerobacter pelophilus</name>
    <dbReference type="NCBI Taxonomy" id="60036"/>
    <lineage>
        <taxon>Bacteria</taxon>
        <taxon>Pseudomonadati</taxon>
        <taxon>Thermodesulfobacteriota</taxon>
        <taxon>Desulfuromonadia</taxon>
        <taxon>Geobacterales</taxon>
        <taxon>Geobacteraceae</taxon>
        <taxon>Geoanaerobacter</taxon>
    </lineage>
</organism>
<keyword evidence="4" id="KW-1185">Reference proteome</keyword>
<evidence type="ECO:0000259" key="2">
    <source>
        <dbReference type="PROSITE" id="PS51352"/>
    </source>
</evidence>
<dbReference type="AlphaFoldDB" id="A0AAW4L1Z5"/>
<feature type="chain" id="PRO_5043867979" evidence="1">
    <location>
        <begin position="21"/>
        <end position="127"/>
    </location>
</feature>
<name>A0AAW4L1Z5_9BACT</name>
<dbReference type="Proteomes" id="UP000811899">
    <property type="component" value="Unassembled WGS sequence"/>
</dbReference>
<reference evidence="3 4" key="1">
    <citation type="submission" date="2021-05" db="EMBL/GenBank/DDBJ databases">
        <title>The draft genome of Geobacter pelophilus DSM 12255.</title>
        <authorList>
            <person name="Xu Z."/>
            <person name="Masuda Y."/>
            <person name="Itoh H."/>
            <person name="Senoo K."/>
        </authorList>
    </citation>
    <scope>NUCLEOTIDE SEQUENCE [LARGE SCALE GENOMIC DNA]</scope>
    <source>
        <strain evidence="3 4">DSM 12255</strain>
    </source>
</reference>
<proteinExistence type="predicted"/>
<evidence type="ECO:0000256" key="1">
    <source>
        <dbReference type="SAM" id="SignalP"/>
    </source>
</evidence>
<dbReference type="PROSITE" id="PS51352">
    <property type="entry name" value="THIOREDOXIN_2"/>
    <property type="match status" value="1"/>
</dbReference>
<keyword evidence="1" id="KW-0732">Signal</keyword>
<dbReference type="CDD" id="cd02947">
    <property type="entry name" value="TRX_family"/>
    <property type="match status" value="1"/>
</dbReference>
<dbReference type="GO" id="GO:0005829">
    <property type="term" value="C:cytosol"/>
    <property type="evidence" value="ECO:0007669"/>
    <property type="project" value="TreeGrafter"/>
</dbReference>
<dbReference type="PANTHER" id="PTHR45663">
    <property type="entry name" value="GEO12009P1"/>
    <property type="match status" value="1"/>
</dbReference>
<gene>
    <name evidence="3" type="ORF">KI809_04480</name>
</gene>
<dbReference type="Pfam" id="PF00085">
    <property type="entry name" value="Thioredoxin"/>
    <property type="match status" value="1"/>
</dbReference>
<comment type="caution">
    <text evidence="3">The sequence shown here is derived from an EMBL/GenBank/DDBJ whole genome shotgun (WGS) entry which is preliminary data.</text>
</comment>
<dbReference type="EMBL" id="JAHCVJ010000001">
    <property type="protein sequence ID" value="MBT0663552.1"/>
    <property type="molecule type" value="Genomic_DNA"/>
</dbReference>
<dbReference type="InterPro" id="IPR013766">
    <property type="entry name" value="Thioredoxin_domain"/>
</dbReference>
<dbReference type="InterPro" id="IPR036249">
    <property type="entry name" value="Thioredoxin-like_sf"/>
</dbReference>